<organism evidence="1 2">
    <name type="scientific">Patagioenas fasciata monilis</name>
    <dbReference type="NCBI Taxonomy" id="372326"/>
    <lineage>
        <taxon>Eukaryota</taxon>
        <taxon>Metazoa</taxon>
        <taxon>Chordata</taxon>
        <taxon>Craniata</taxon>
        <taxon>Vertebrata</taxon>
        <taxon>Euteleostomi</taxon>
        <taxon>Archelosauria</taxon>
        <taxon>Archosauria</taxon>
        <taxon>Dinosauria</taxon>
        <taxon>Saurischia</taxon>
        <taxon>Theropoda</taxon>
        <taxon>Coelurosauria</taxon>
        <taxon>Aves</taxon>
        <taxon>Neognathae</taxon>
        <taxon>Neoaves</taxon>
        <taxon>Columbimorphae</taxon>
        <taxon>Columbiformes</taxon>
        <taxon>Columbidae</taxon>
        <taxon>Patagioenas</taxon>
    </lineage>
</organism>
<accession>A0A1V4KFH9</accession>
<dbReference type="EMBL" id="LSYS01003385">
    <property type="protein sequence ID" value="OPJ83220.1"/>
    <property type="molecule type" value="Genomic_DNA"/>
</dbReference>
<evidence type="ECO:0000313" key="2">
    <source>
        <dbReference type="Proteomes" id="UP000190648"/>
    </source>
</evidence>
<evidence type="ECO:0000313" key="1">
    <source>
        <dbReference type="EMBL" id="OPJ83220.1"/>
    </source>
</evidence>
<proteinExistence type="predicted"/>
<sequence length="154" mass="16373">MGVQERVWAECDPSMLSTNACPMFAFRGCVSCSNSDREPSVEIFGILVSSWMGSMFPEAALSVRGPGTLRVLHPNSLGPVEEASSSGLGPSMDFRQGYMHLVVVVSLGSADCEVVPGARKGDLPLRRAPCDPCVSSSCCSFFSVPFQTVSEADD</sequence>
<keyword evidence="2" id="KW-1185">Reference proteome</keyword>
<reference evidence="1 2" key="1">
    <citation type="submission" date="2016-02" db="EMBL/GenBank/DDBJ databases">
        <title>Band-tailed pigeon sequencing and assembly.</title>
        <authorList>
            <person name="Soares A.E."/>
            <person name="Novak B.J."/>
            <person name="Rice E.S."/>
            <person name="O'Connell B."/>
            <person name="Chang D."/>
            <person name="Weber S."/>
            <person name="Shapiro B."/>
        </authorList>
    </citation>
    <scope>NUCLEOTIDE SEQUENCE [LARGE SCALE GENOMIC DNA]</scope>
    <source>
        <strain evidence="1">BTP2013</strain>
        <tissue evidence="1">Blood</tissue>
    </source>
</reference>
<comment type="caution">
    <text evidence="1">The sequence shown here is derived from an EMBL/GenBank/DDBJ whole genome shotgun (WGS) entry which is preliminary data.</text>
</comment>
<protein>
    <submittedName>
        <fullName evidence="1">Uncharacterized protein</fullName>
    </submittedName>
</protein>
<name>A0A1V4KFH9_PATFA</name>
<dbReference type="AlphaFoldDB" id="A0A1V4KFH9"/>
<gene>
    <name evidence="1" type="ORF">AV530_010608</name>
</gene>
<dbReference type="Proteomes" id="UP000190648">
    <property type="component" value="Unassembled WGS sequence"/>
</dbReference>